<evidence type="ECO:0008006" key="4">
    <source>
        <dbReference type="Google" id="ProtNLM"/>
    </source>
</evidence>
<protein>
    <recommendedName>
        <fullName evidence="4">Outer membrane protein beta-barrel domain-containing protein</fullName>
    </recommendedName>
</protein>
<evidence type="ECO:0000256" key="1">
    <source>
        <dbReference type="SAM" id="SignalP"/>
    </source>
</evidence>
<dbReference type="RefSeq" id="WP_138857595.1">
    <property type="nucleotide sequence ID" value="NZ_CP040709.1"/>
</dbReference>
<dbReference type="Proteomes" id="UP000554837">
    <property type="component" value="Unassembled WGS sequence"/>
</dbReference>
<dbReference type="AlphaFoldDB" id="A0A840S0N8"/>
<dbReference type="EMBL" id="JACHHO010000001">
    <property type="protein sequence ID" value="MBB5203343.1"/>
    <property type="molecule type" value="Genomic_DNA"/>
</dbReference>
<feature type="signal peptide" evidence="1">
    <location>
        <begin position="1"/>
        <end position="19"/>
    </location>
</feature>
<evidence type="ECO:0000313" key="3">
    <source>
        <dbReference type="Proteomes" id="UP000554837"/>
    </source>
</evidence>
<sequence length="171" mass="18012">MRHLAAALLLSTWGSMVLAADGLRLPGAEASRWQGRVQLLSSDDLHGSRVLGAHLLGDYYLSDGLRLSGGLMVGPMALLGSGAGLTLGSRPGIALGQQSLRGQFDSPSLRQPYLGMGYSSQGEAWRFSADLGVAMRGTGAGLSLRSMDALDASLRGLQFTPVLQFGLSYRF</sequence>
<dbReference type="Gene3D" id="2.40.160.170">
    <property type="match status" value="1"/>
</dbReference>
<proteinExistence type="predicted"/>
<reference evidence="2 3" key="1">
    <citation type="submission" date="2020-08" db="EMBL/GenBank/DDBJ databases">
        <title>Genomic Encyclopedia of Type Strains, Phase IV (KMG-IV): sequencing the most valuable type-strain genomes for metagenomic binning, comparative biology and taxonomic classification.</title>
        <authorList>
            <person name="Goeker M."/>
        </authorList>
    </citation>
    <scope>NUCLEOTIDE SEQUENCE [LARGE SCALE GENOMIC DNA]</scope>
    <source>
        <strain evidence="2 3">DSM 23958</strain>
    </source>
</reference>
<feature type="chain" id="PRO_5032709659" description="Outer membrane protein beta-barrel domain-containing protein" evidence="1">
    <location>
        <begin position="20"/>
        <end position="171"/>
    </location>
</feature>
<keyword evidence="1" id="KW-0732">Signal</keyword>
<evidence type="ECO:0000313" key="2">
    <source>
        <dbReference type="EMBL" id="MBB5203343.1"/>
    </source>
</evidence>
<name>A0A840S0N8_9BURK</name>
<gene>
    <name evidence="2" type="ORF">HNQ51_000636</name>
</gene>
<keyword evidence="3" id="KW-1185">Reference proteome</keyword>
<organism evidence="2 3">
    <name type="scientific">Inhella inkyongensis</name>
    <dbReference type="NCBI Taxonomy" id="392593"/>
    <lineage>
        <taxon>Bacteria</taxon>
        <taxon>Pseudomonadati</taxon>
        <taxon>Pseudomonadota</taxon>
        <taxon>Betaproteobacteria</taxon>
        <taxon>Burkholderiales</taxon>
        <taxon>Sphaerotilaceae</taxon>
        <taxon>Inhella</taxon>
    </lineage>
</organism>
<dbReference type="OrthoDB" id="8684551at2"/>
<comment type="caution">
    <text evidence="2">The sequence shown here is derived from an EMBL/GenBank/DDBJ whole genome shotgun (WGS) entry which is preliminary data.</text>
</comment>
<accession>A0A840S0N8</accession>